<dbReference type="InParanoid" id="D7G8B0"/>
<organism evidence="3 4">
    <name type="scientific">Ectocarpus siliculosus</name>
    <name type="common">Brown alga</name>
    <name type="synonym">Conferva siliculosa</name>
    <dbReference type="NCBI Taxonomy" id="2880"/>
    <lineage>
        <taxon>Eukaryota</taxon>
        <taxon>Sar</taxon>
        <taxon>Stramenopiles</taxon>
        <taxon>Ochrophyta</taxon>
        <taxon>PX clade</taxon>
        <taxon>Phaeophyceae</taxon>
        <taxon>Ectocarpales</taxon>
        <taxon>Ectocarpaceae</taxon>
        <taxon>Ectocarpus</taxon>
    </lineage>
</organism>
<feature type="domain" description="Zn(2)-C6 fungal-type" evidence="2">
    <location>
        <begin position="20"/>
        <end position="49"/>
    </location>
</feature>
<feature type="compositionally biased region" description="Basic and acidic residues" evidence="1">
    <location>
        <begin position="73"/>
        <end position="83"/>
    </location>
</feature>
<dbReference type="InterPro" id="IPR001138">
    <property type="entry name" value="Zn2Cys6_DnaBD"/>
</dbReference>
<accession>D7G8B0</accession>
<name>D7G8B0_ECTSI</name>
<dbReference type="AlphaFoldDB" id="D7G8B0"/>
<protein>
    <recommendedName>
        <fullName evidence="2">Zn(2)-C6 fungal-type domain-containing protein</fullName>
    </recommendedName>
</protein>
<sequence length="176" mass="19251">MGLASVNDPSACVVFPPLQIRCSAPFGKDMPCQSCRKNGLDCVFSDRQKSGPKATGAKGVPSSPRVRSVTRGRRVDRTIEEPTRPGTGRASTWTLLTSLYKAENATSASTLDASEDLASRWTTAYWTLADHKDSTFDAEQTSVTGAKANNSSRQKELRTDMHVIGDKLTVRWVFHE</sequence>
<evidence type="ECO:0000313" key="3">
    <source>
        <dbReference type="EMBL" id="CBJ27962.1"/>
    </source>
</evidence>
<dbReference type="Pfam" id="PF00172">
    <property type="entry name" value="Zn_clus"/>
    <property type="match status" value="1"/>
</dbReference>
<dbReference type="Proteomes" id="UP000002630">
    <property type="component" value="Linkage Group LG33"/>
</dbReference>
<feature type="region of interest" description="Disordered" evidence="1">
    <location>
        <begin position="48"/>
        <end position="90"/>
    </location>
</feature>
<dbReference type="EMBL" id="FN649758">
    <property type="protein sequence ID" value="CBJ27962.1"/>
    <property type="molecule type" value="Genomic_DNA"/>
</dbReference>
<dbReference type="OrthoDB" id="10309744at2759"/>
<proteinExistence type="predicted"/>
<dbReference type="GO" id="GO:0000981">
    <property type="term" value="F:DNA-binding transcription factor activity, RNA polymerase II-specific"/>
    <property type="evidence" value="ECO:0007669"/>
    <property type="project" value="InterPro"/>
</dbReference>
<dbReference type="CDD" id="cd00067">
    <property type="entry name" value="GAL4"/>
    <property type="match status" value="1"/>
</dbReference>
<dbReference type="GO" id="GO:0008270">
    <property type="term" value="F:zinc ion binding"/>
    <property type="evidence" value="ECO:0007669"/>
    <property type="project" value="InterPro"/>
</dbReference>
<dbReference type="InterPro" id="IPR036864">
    <property type="entry name" value="Zn2-C6_fun-type_DNA-bd_sf"/>
</dbReference>
<evidence type="ECO:0000313" key="4">
    <source>
        <dbReference type="Proteomes" id="UP000002630"/>
    </source>
</evidence>
<evidence type="ECO:0000256" key="1">
    <source>
        <dbReference type="SAM" id="MobiDB-lite"/>
    </source>
</evidence>
<gene>
    <name evidence="3" type="ORF">Esi_0088_0034</name>
</gene>
<dbReference type="Gene3D" id="4.10.240.10">
    <property type="entry name" value="Zn(2)-C6 fungal-type DNA-binding domain"/>
    <property type="match status" value="1"/>
</dbReference>
<reference evidence="3 4" key="1">
    <citation type="journal article" date="2010" name="Nature">
        <title>The Ectocarpus genome and the independent evolution of multicellularity in brown algae.</title>
        <authorList>
            <person name="Cock J.M."/>
            <person name="Sterck L."/>
            <person name="Rouze P."/>
            <person name="Scornet D."/>
            <person name="Allen A.E."/>
            <person name="Amoutzias G."/>
            <person name="Anthouard V."/>
            <person name="Artiguenave F."/>
            <person name="Aury J.M."/>
            <person name="Badger J.H."/>
            <person name="Beszteri B."/>
            <person name="Billiau K."/>
            <person name="Bonnet E."/>
            <person name="Bothwell J.H."/>
            <person name="Bowler C."/>
            <person name="Boyen C."/>
            <person name="Brownlee C."/>
            <person name="Carrano C.J."/>
            <person name="Charrier B."/>
            <person name="Cho G.Y."/>
            <person name="Coelho S.M."/>
            <person name="Collen J."/>
            <person name="Corre E."/>
            <person name="Da Silva C."/>
            <person name="Delage L."/>
            <person name="Delaroque N."/>
            <person name="Dittami S.M."/>
            <person name="Doulbeau S."/>
            <person name="Elias M."/>
            <person name="Farnham G."/>
            <person name="Gachon C.M."/>
            <person name="Gschloessl B."/>
            <person name="Heesch S."/>
            <person name="Jabbari K."/>
            <person name="Jubin C."/>
            <person name="Kawai H."/>
            <person name="Kimura K."/>
            <person name="Kloareg B."/>
            <person name="Kupper F.C."/>
            <person name="Lang D."/>
            <person name="Le Bail A."/>
            <person name="Leblanc C."/>
            <person name="Lerouge P."/>
            <person name="Lohr M."/>
            <person name="Lopez P.J."/>
            <person name="Martens C."/>
            <person name="Maumus F."/>
            <person name="Michel G."/>
            <person name="Miranda-Saavedra D."/>
            <person name="Morales J."/>
            <person name="Moreau H."/>
            <person name="Motomura T."/>
            <person name="Nagasato C."/>
            <person name="Napoli C.A."/>
            <person name="Nelson D.R."/>
            <person name="Nyvall-Collen P."/>
            <person name="Peters A.F."/>
            <person name="Pommier C."/>
            <person name="Potin P."/>
            <person name="Poulain J."/>
            <person name="Quesneville H."/>
            <person name="Read B."/>
            <person name="Rensing S.A."/>
            <person name="Ritter A."/>
            <person name="Rousvoal S."/>
            <person name="Samanta M."/>
            <person name="Samson G."/>
            <person name="Schroeder D.C."/>
            <person name="Segurens B."/>
            <person name="Strittmatter M."/>
            <person name="Tonon T."/>
            <person name="Tregear J.W."/>
            <person name="Valentin K."/>
            <person name="von Dassow P."/>
            <person name="Yamagishi T."/>
            <person name="Van de Peer Y."/>
            <person name="Wincker P."/>
        </authorList>
    </citation>
    <scope>NUCLEOTIDE SEQUENCE [LARGE SCALE GENOMIC DNA]</scope>
    <source>
        <strain evidence="4">Ec32 / CCAP1310/4</strain>
    </source>
</reference>
<evidence type="ECO:0000259" key="2">
    <source>
        <dbReference type="Pfam" id="PF00172"/>
    </source>
</evidence>
<dbReference type="EMBL" id="FN649117">
    <property type="protein sequence ID" value="CBJ27962.1"/>
    <property type="molecule type" value="Genomic_DNA"/>
</dbReference>
<keyword evidence="4" id="KW-1185">Reference proteome</keyword>